<dbReference type="EMBL" id="CP033169">
    <property type="protein sequence ID" value="AYO31141.1"/>
    <property type="molecule type" value="Genomic_DNA"/>
</dbReference>
<accession>A0A3G2R6U6</accession>
<dbReference type="Proteomes" id="UP000280960">
    <property type="component" value="Chromosome"/>
</dbReference>
<dbReference type="InterPro" id="IPR000868">
    <property type="entry name" value="Isochorismatase-like_dom"/>
</dbReference>
<evidence type="ECO:0000313" key="3">
    <source>
        <dbReference type="Proteomes" id="UP000280960"/>
    </source>
</evidence>
<gene>
    <name evidence="2" type="ORF">D2962_11495</name>
</gene>
<dbReference type="Pfam" id="PF00857">
    <property type="entry name" value="Isochorismatase"/>
    <property type="match status" value="1"/>
</dbReference>
<keyword evidence="3" id="KW-1185">Reference proteome</keyword>
<evidence type="ECO:0000313" key="2">
    <source>
        <dbReference type="EMBL" id="AYO31141.1"/>
    </source>
</evidence>
<evidence type="ECO:0000259" key="1">
    <source>
        <dbReference type="Pfam" id="PF00857"/>
    </source>
</evidence>
<dbReference type="AlphaFoldDB" id="A0A3G2R6U6"/>
<name>A0A3G2R6U6_9FIRM</name>
<dbReference type="KEGG" id="bacg:D2962_11495"/>
<feature type="domain" description="Isochorismatase-like" evidence="1">
    <location>
        <begin position="6"/>
        <end position="46"/>
    </location>
</feature>
<organism evidence="2 3">
    <name type="scientific">Biomaibacter acetigenes</name>
    <dbReference type="NCBI Taxonomy" id="2316383"/>
    <lineage>
        <taxon>Bacteria</taxon>
        <taxon>Bacillati</taxon>
        <taxon>Bacillota</taxon>
        <taxon>Clostridia</taxon>
        <taxon>Thermosediminibacterales</taxon>
        <taxon>Tepidanaerobacteraceae</taxon>
        <taxon>Biomaibacter</taxon>
    </lineage>
</organism>
<dbReference type="Gene3D" id="3.40.50.850">
    <property type="entry name" value="Isochorismatase-like"/>
    <property type="match status" value="1"/>
</dbReference>
<reference evidence="2 3" key="1">
    <citation type="submission" date="2018-10" db="EMBL/GenBank/DDBJ databases">
        <authorList>
            <person name="Zhang X."/>
        </authorList>
    </citation>
    <scope>NUCLEOTIDE SEQUENCE [LARGE SCALE GENOMIC DNA]</scope>
    <source>
        <strain evidence="2 3">SK-G1</strain>
    </source>
</reference>
<dbReference type="SUPFAM" id="SSF52499">
    <property type="entry name" value="Isochorismatase-like hydrolases"/>
    <property type="match status" value="1"/>
</dbReference>
<dbReference type="InterPro" id="IPR036380">
    <property type="entry name" value="Isochorismatase-like_sf"/>
</dbReference>
<protein>
    <submittedName>
        <fullName evidence="2">Isochorismatase family protein</fullName>
    </submittedName>
</protein>
<dbReference type="RefSeq" id="WP_120766202.1">
    <property type="nucleotide sequence ID" value="NZ_CP033169.1"/>
</dbReference>
<sequence>MRYSTSVIKTAADARNLGYKVNVYREGVASFDEDAHRFALKEMEKTLGCRIF</sequence>
<proteinExistence type="predicted"/>